<dbReference type="EMBL" id="BSKJ01000001">
    <property type="protein sequence ID" value="GLO33464.1"/>
    <property type="molecule type" value="Genomic_DNA"/>
</dbReference>
<dbReference type="AlphaFoldDB" id="A0AA37RG05"/>
<evidence type="ECO:0000313" key="2">
    <source>
        <dbReference type="Proteomes" id="UP001161257"/>
    </source>
</evidence>
<proteinExistence type="predicted"/>
<dbReference type="Pfam" id="PF05973">
    <property type="entry name" value="Gp49"/>
    <property type="match status" value="1"/>
</dbReference>
<gene>
    <name evidence="1" type="ORF">PPUN14671_02970</name>
</gene>
<evidence type="ECO:0008006" key="3">
    <source>
        <dbReference type="Google" id="ProtNLM"/>
    </source>
</evidence>
<name>A0AA37RG05_PSEPU</name>
<evidence type="ECO:0000313" key="1">
    <source>
        <dbReference type="EMBL" id="GLO33464.1"/>
    </source>
</evidence>
<dbReference type="Proteomes" id="UP001161257">
    <property type="component" value="Unassembled WGS sequence"/>
</dbReference>
<dbReference type="RefSeq" id="WP_284354885.1">
    <property type="nucleotide sequence ID" value="NZ_BSKF01000006.1"/>
</dbReference>
<accession>A0AA37RG05</accession>
<organism evidence="1 2">
    <name type="scientific">Pseudomonas putida</name>
    <name type="common">Arthrobacter siderocapsulatus</name>
    <dbReference type="NCBI Taxonomy" id="303"/>
    <lineage>
        <taxon>Bacteria</taxon>
        <taxon>Pseudomonadati</taxon>
        <taxon>Pseudomonadota</taxon>
        <taxon>Gammaproteobacteria</taxon>
        <taxon>Pseudomonadales</taxon>
        <taxon>Pseudomonadaceae</taxon>
        <taxon>Pseudomonas</taxon>
    </lineage>
</organism>
<reference evidence="1" key="1">
    <citation type="submission" date="2023-01" db="EMBL/GenBank/DDBJ databases">
        <title>Whole-genome sequence of Pseudomonas putida NBRC 14671.</title>
        <authorList>
            <person name="Morohoshi T."/>
            <person name="Someya N."/>
        </authorList>
    </citation>
    <scope>NUCLEOTIDE SEQUENCE</scope>
    <source>
        <strain evidence="1">NBRC 14671</strain>
    </source>
</reference>
<protein>
    <recommendedName>
        <fullName evidence="3">Addiction module toxin RelE</fullName>
    </recommendedName>
</protein>
<comment type="caution">
    <text evidence="1">The sequence shown here is derived from an EMBL/GenBank/DDBJ whole genome shotgun (WGS) entry which is preliminary data.</text>
</comment>
<sequence>MWTIRFCDEFISDFEAMDKGVQERLLGHLRLLQSSGPSLGRPHVDTLNGSQYPNMKELRFTERNAVWRVAFAFDPYRQAVILVAGDKAGIGQHKFYQRLINRADTRFANHLSRGEKNV</sequence>
<dbReference type="InterPro" id="IPR009241">
    <property type="entry name" value="HigB-like"/>
</dbReference>